<evidence type="ECO:0000256" key="7">
    <source>
        <dbReference type="PIRSR" id="PIRSR610300-51"/>
    </source>
</evidence>
<feature type="binding site" evidence="7">
    <location>
        <position position="147"/>
    </location>
    <ligand>
        <name>Fe cation</name>
        <dbReference type="ChEBI" id="CHEBI:24875"/>
        <note>catalytic</note>
    </ligand>
</feature>
<accession>A0A518CY64</accession>
<dbReference type="Pfam" id="PF05995">
    <property type="entry name" value="CDO_I"/>
    <property type="match status" value="1"/>
</dbReference>
<evidence type="ECO:0000313" key="9">
    <source>
        <dbReference type="Proteomes" id="UP000319342"/>
    </source>
</evidence>
<dbReference type="OrthoDB" id="7059163at2"/>
<keyword evidence="5 7" id="KW-0408">Iron</keyword>
<dbReference type="CDD" id="cd10548">
    <property type="entry name" value="cupin_CDO"/>
    <property type="match status" value="1"/>
</dbReference>
<evidence type="ECO:0000256" key="6">
    <source>
        <dbReference type="PIRSR" id="PIRSR610300-50"/>
    </source>
</evidence>
<dbReference type="GO" id="GO:0016702">
    <property type="term" value="F:oxidoreductase activity, acting on single donors with incorporation of molecular oxygen, incorporation of two atoms of oxygen"/>
    <property type="evidence" value="ECO:0007669"/>
    <property type="project" value="InterPro"/>
</dbReference>
<dbReference type="GO" id="GO:0008198">
    <property type="term" value="F:ferrous iron binding"/>
    <property type="evidence" value="ECO:0007669"/>
    <property type="project" value="TreeGrafter"/>
</dbReference>
<gene>
    <name evidence="8" type="ORF">Pla163_12410</name>
</gene>
<sequence length="192" mass="21244">MNTPTTDAAADLVRRLDAAVDAPNDGARCQQIRDALEWGAARADELLTPELARPDAEHYARRLLHNDPAGRYSAVLMIWNPQQHTPLHDHSGSWCVECVYRGRIRVDSYERTANLCSTTGVWDFEKRETIHAGVGESGALIPPFEYHVIANDEDEVAVTLHVYGGEMVQCTKFEPAATGGFKAEVCSLSYTD</sequence>
<keyword evidence="6" id="KW-0883">Thioether bond</keyword>
<comment type="similarity">
    <text evidence="1">Belongs to the cysteine dioxygenase family.</text>
</comment>
<evidence type="ECO:0000313" key="8">
    <source>
        <dbReference type="EMBL" id="QDU84137.1"/>
    </source>
</evidence>
<dbReference type="PANTHER" id="PTHR12918">
    <property type="entry name" value="CYSTEINE DIOXYGENASE"/>
    <property type="match status" value="1"/>
</dbReference>
<evidence type="ECO:0000256" key="4">
    <source>
        <dbReference type="ARBA" id="ARBA00023002"/>
    </source>
</evidence>
<dbReference type="Proteomes" id="UP000319342">
    <property type="component" value="Chromosome"/>
</dbReference>
<dbReference type="RefSeq" id="WP_145185114.1">
    <property type="nucleotide sequence ID" value="NZ_CP036290.1"/>
</dbReference>
<dbReference type="AlphaFoldDB" id="A0A518CY64"/>
<keyword evidence="3 8" id="KW-0223">Dioxygenase</keyword>
<evidence type="ECO:0000256" key="3">
    <source>
        <dbReference type="ARBA" id="ARBA00022964"/>
    </source>
</evidence>
<keyword evidence="4" id="KW-0560">Oxidoreductase</keyword>
<dbReference type="InterPro" id="IPR014710">
    <property type="entry name" value="RmlC-like_jellyroll"/>
</dbReference>
<evidence type="ECO:0000256" key="2">
    <source>
        <dbReference type="ARBA" id="ARBA00022723"/>
    </source>
</evidence>
<evidence type="ECO:0000256" key="5">
    <source>
        <dbReference type="ARBA" id="ARBA00023004"/>
    </source>
</evidence>
<proteinExistence type="inferred from homology"/>
<reference evidence="8 9" key="1">
    <citation type="submission" date="2019-02" db="EMBL/GenBank/DDBJ databases">
        <title>Deep-cultivation of Planctomycetes and their phenomic and genomic characterization uncovers novel biology.</title>
        <authorList>
            <person name="Wiegand S."/>
            <person name="Jogler M."/>
            <person name="Boedeker C."/>
            <person name="Pinto D."/>
            <person name="Vollmers J."/>
            <person name="Rivas-Marin E."/>
            <person name="Kohn T."/>
            <person name="Peeters S.H."/>
            <person name="Heuer A."/>
            <person name="Rast P."/>
            <person name="Oberbeckmann S."/>
            <person name="Bunk B."/>
            <person name="Jeske O."/>
            <person name="Meyerdierks A."/>
            <person name="Storesund J.E."/>
            <person name="Kallscheuer N."/>
            <person name="Luecker S."/>
            <person name="Lage O.M."/>
            <person name="Pohl T."/>
            <person name="Merkel B.J."/>
            <person name="Hornburger P."/>
            <person name="Mueller R.-W."/>
            <person name="Bruemmer F."/>
            <person name="Labrenz M."/>
            <person name="Spormann A.M."/>
            <person name="Op den Camp H."/>
            <person name="Overmann J."/>
            <person name="Amann R."/>
            <person name="Jetten M.S.M."/>
            <person name="Mascher T."/>
            <person name="Medema M.H."/>
            <person name="Devos D.P."/>
            <person name="Kaster A.-K."/>
            <person name="Ovreas L."/>
            <person name="Rohde M."/>
            <person name="Galperin M.Y."/>
            <person name="Jogler C."/>
        </authorList>
    </citation>
    <scope>NUCLEOTIDE SEQUENCE [LARGE SCALE GENOMIC DNA]</scope>
    <source>
        <strain evidence="8 9">Pla163</strain>
    </source>
</reference>
<keyword evidence="2 7" id="KW-0479">Metal-binding</keyword>
<feature type="binding site" evidence="7">
    <location>
        <position position="88"/>
    </location>
    <ligand>
        <name>Fe cation</name>
        <dbReference type="ChEBI" id="CHEBI:24875"/>
        <note>catalytic</note>
    </ligand>
</feature>
<dbReference type="EMBL" id="CP036290">
    <property type="protein sequence ID" value="QDU84137.1"/>
    <property type="molecule type" value="Genomic_DNA"/>
</dbReference>
<dbReference type="PANTHER" id="PTHR12918:SF1">
    <property type="entry name" value="CYSTEINE DIOXYGENASE TYPE 1"/>
    <property type="match status" value="1"/>
</dbReference>
<feature type="binding site" evidence="7">
    <location>
        <position position="90"/>
    </location>
    <ligand>
        <name>Fe cation</name>
        <dbReference type="ChEBI" id="CHEBI:24875"/>
        <note>catalytic</note>
    </ligand>
</feature>
<protein>
    <submittedName>
        <fullName evidence="8">Cysteine dioxygenase type I</fullName>
    </submittedName>
</protein>
<name>A0A518CY64_9BACT</name>
<feature type="cross-link" description="3'-(S-cysteinyl)-tyrosine (Cys-Tyr)" evidence="6">
    <location>
        <begin position="95"/>
        <end position="163"/>
    </location>
</feature>
<dbReference type="InterPro" id="IPR011051">
    <property type="entry name" value="RmlC_Cupin_sf"/>
</dbReference>
<dbReference type="InterPro" id="IPR010300">
    <property type="entry name" value="CDO_1"/>
</dbReference>
<evidence type="ECO:0000256" key="1">
    <source>
        <dbReference type="ARBA" id="ARBA00006622"/>
    </source>
</evidence>
<dbReference type="SUPFAM" id="SSF51182">
    <property type="entry name" value="RmlC-like cupins"/>
    <property type="match status" value="1"/>
</dbReference>
<keyword evidence="9" id="KW-1185">Reference proteome</keyword>
<dbReference type="Gene3D" id="2.60.120.10">
    <property type="entry name" value="Jelly Rolls"/>
    <property type="match status" value="1"/>
</dbReference>
<organism evidence="8 9">
    <name type="scientific">Rohdeia mirabilis</name>
    <dbReference type="NCBI Taxonomy" id="2528008"/>
    <lineage>
        <taxon>Bacteria</taxon>
        <taxon>Pseudomonadati</taxon>
        <taxon>Planctomycetota</taxon>
        <taxon>Planctomycetia</taxon>
        <taxon>Planctomycetia incertae sedis</taxon>
        <taxon>Rohdeia</taxon>
    </lineage>
</organism>